<gene>
    <name evidence="1" type="ORF">KDK95_18365</name>
</gene>
<dbReference type="EMBL" id="JAGSOH010000053">
    <property type="protein sequence ID" value="MBR7828284.1"/>
    <property type="molecule type" value="Genomic_DNA"/>
</dbReference>
<dbReference type="Proteomes" id="UP000676325">
    <property type="component" value="Unassembled WGS sequence"/>
</dbReference>
<evidence type="ECO:0000313" key="1">
    <source>
        <dbReference type="EMBL" id="MBR7828284.1"/>
    </source>
</evidence>
<evidence type="ECO:0000313" key="2">
    <source>
        <dbReference type="Proteomes" id="UP000676325"/>
    </source>
</evidence>
<organism evidence="1 2">
    <name type="scientific">Actinospica acidithermotolerans</name>
    <dbReference type="NCBI Taxonomy" id="2828514"/>
    <lineage>
        <taxon>Bacteria</taxon>
        <taxon>Bacillati</taxon>
        <taxon>Actinomycetota</taxon>
        <taxon>Actinomycetes</taxon>
        <taxon>Catenulisporales</taxon>
        <taxon>Actinospicaceae</taxon>
        <taxon>Actinospica</taxon>
    </lineage>
</organism>
<proteinExistence type="predicted"/>
<dbReference type="Pfam" id="PF19384">
    <property type="entry name" value="DUF5959"/>
    <property type="match status" value="1"/>
</dbReference>
<sequence length="160" mass="17228">MNTTPDSIELIRLGAGAQHLSVIVLGRHTPGVLPLHDMLRAEIVIETGIGTLRLETTISPSDIDAWERAIDALAEDEPISWLGNRCPEIEIGPGDGSGFWHATVSDPAQSGAIVQIPITIDVDESRARLTAVQQAYPPEVVSTSAGSYEWRPTRQDGTPQ</sequence>
<reference evidence="1" key="1">
    <citation type="submission" date="2021-04" db="EMBL/GenBank/DDBJ databases">
        <title>Genome based classification of Actinospica acidithermotolerans sp. nov., an actinobacterium isolated from an Indonesian hot spring.</title>
        <authorList>
            <person name="Kusuma A.B."/>
            <person name="Putra K.E."/>
            <person name="Nafisah S."/>
            <person name="Loh J."/>
            <person name="Nouioui I."/>
            <person name="Goodfellow M."/>
        </authorList>
    </citation>
    <scope>NUCLEOTIDE SEQUENCE</scope>
    <source>
        <strain evidence="1">MGRD01-02</strain>
    </source>
</reference>
<comment type="caution">
    <text evidence="1">The sequence shown here is derived from an EMBL/GenBank/DDBJ whole genome shotgun (WGS) entry which is preliminary data.</text>
</comment>
<accession>A0A941IIF3</accession>
<protein>
    <submittedName>
        <fullName evidence="1">Uncharacterized protein</fullName>
    </submittedName>
</protein>
<dbReference type="RefSeq" id="WP_212519422.1">
    <property type="nucleotide sequence ID" value="NZ_JAGSOH010000053.1"/>
</dbReference>
<dbReference type="AlphaFoldDB" id="A0A941IIF3"/>
<dbReference type="InterPro" id="IPR046003">
    <property type="entry name" value="DUF5959"/>
</dbReference>
<name>A0A941IIF3_9ACTN</name>
<keyword evidence="2" id="KW-1185">Reference proteome</keyword>